<evidence type="ECO:0000313" key="1">
    <source>
        <dbReference type="EMBL" id="MBB3842216.1"/>
    </source>
</evidence>
<dbReference type="Proteomes" id="UP000541352">
    <property type="component" value="Unassembled WGS sequence"/>
</dbReference>
<sequence>MYVVKENMDGKIDFDFGSEVGTRTLSNKLPQDLLERIYNGPYGSSYVTKKKGAEAPALESEATNG</sequence>
<dbReference type="AlphaFoldDB" id="A0A7W5ZUB1"/>
<evidence type="ECO:0000313" key="2">
    <source>
        <dbReference type="Proteomes" id="UP000541352"/>
    </source>
</evidence>
<name>A0A7W5ZUB1_9BACT</name>
<keyword evidence="2" id="KW-1185">Reference proteome</keyword>
<dbReference type="EMBL" id="JACIBY010000029">
    <property type="protein sequence ID" value="MBB3842216.1"/>
    <property type="molecule type" value="Genomic_DNA"/>
</dbReference>
<proteinExistence type="predicted"/>
<gene>
    <name evidence="1" type="ORF">FHS57_006247</name>
</gene>
<accession>A0A7W5ZUB1</accession>
<reference evidence="1 2" key="1">
    <citation type="submission" date="2020-08" db="EMBL/GenBank/DDBJ databases">
        <title>Genomic Encyclopedia of Type Strains, Phase IV (KMG-IV): sequencing the most valuable type-strain genomes for metagenomic binning, comparative biology and taxonomic classification.</title>
        <authorList>
            <person name="Goeker M."/>
        </authorList>
    </citation>
    <scope>NUCLEOTIDE SEQUENCE [LARGE SCALE GENOMIC DNA]</scope>
    <source>
        <strain evidence="1 2">DSM 17976</strain>
    </source>
</reference>
<comment type="caution">
    <text evidence="1">The sequence shown here is derived from an EMBL/GenBank/DDBJ whole genome shotgun (WGS) entry which is preliminary data.</text>
</comment>
<dbReference type="RefSeq" id="WP_183980431.1">
    <property type="nucleotide sequence ID" value="NZ_JACIBY010000029.1"/>
</dbReference>
<protein>
    <submittedName>
        <fullName evidence="1">Uncharacterized protein</fullName>
    </submittedName>
</protein>
<organism evidence="1 2">
    <name type="scientific">Runella defluvii</name>
    <dbReference type="NCBI Taxonomy" id="370973"/>
    <lineage>
        <taxon>Bacteria</taxon>
        <taxon>Pseudomonadati</taxon>
        <taxon>Bacteroidota</taxon>
        <taxon>Cytophagia</taxon>
        <taxon>Cytophagales</taxon>
        <taxon>Spirosomataceae</taxon>
        <taxon>Runella</taxon>
    </lineage>
</organism>